<evidence type="ECO:0000313" key="2">
    <source>
        <dbReference type="Proteomes" id="UP001500393"/>
    </source>
</evidence>
<reference evidence="1 2" key="1">
    <citation type="journal article" date="2019" name="Int. J. Syst. Evol. Microbiol.">
        <title>The Global Catalogue of Microorganisms (GCM) 10K type strain sequencing project: providing services to taxonomists for standard genome sequencing and annotation.</title>
        <authorList>
            <consortium name="The Broad Institute Genomics Platform"/>
            <consortium name="The Broad Institute Genome Sequencing Center for Infectious Disease"/>
            <person name="Wu L."/>
            <person name="Ma J."/>
        </authorList>
    </citation>
    <scope>NUCLEOTIDE SEQUENCE [LARGE SCALE GENOMIC DNA]</scope>
    <source>
        <strain evidence="1 2">JCM 14969</strain>
    </source>
</reference>
<dbReference type="Pfam" id="PF13563">
    <property type="entry name" value="2_5_RNA_ligase2"/>
    <property type="match status" value="1"/>
</dbReference>
<protein>
    <recommendedName>
        <fullName evidence="3">2'-5' RNA ligase</fullName>
    </recommendedName>
</protein>
<dbReference type="SUPFAM" id="SSF55144">
    <property type="entry name" value="LigT-like"/>
    <property type="match status" value="1"/>
</dbReference>
<name>A0ABN2EGW7_9ACTN</name>
<sequence length="212" mass="23783">MSWEKGKPMFDEVRNHWVWRPGWRPGRSFYTWHITFADQPAAVALAAEYQATIDALPGITPVPPRWLHLTMQGVGFADRVQIFDLDGIAEATRARLREVQAFAVDLGPAVIDAESIQLPATPAEPLQRLRDVLRLSISDVWGPSSVPELPELRPHISLGYWNTPAPAAPLRDHLTQAPAPTTTVHITAIDLINLHRDHELYEWTTVTRCPLA</sequence>
<evidence type="ECO:0008006" key="3">
    <source>
        <dbReference type="Google" id="ProtNLM"/>
    </source>
</evidence>
<dbReference type="Gene3D" id="3.90.1140.10">
    <property type="entry name" value="Cyclic phosphodiesterase"/>
    <property type="match status" value="1"/>
</dbReference>
<dbReference type="Proteomes" id="UP001500393">
    <property type="component" value="Unassembled WGS sequence"/>
</dbReference>
<dbReference type="EMBL" id="BAAAOS010000056">
    <property type="protein sequence ID" value="GAA1607223.1"/>
    <property type="molecule type" value="Genomic_DNA"/>
</dbReference>
<organism evidence="1 2">
    <name type="scientific">Kribbella sancticallisti</name>
    <dbReference type="NCBI Taxonomy" id="460087"/>
    <lineage>
        <taxon>Bacteria</taxon>
        <taxon>Bacillati</taxon>
        <taxon>Actinomycetota</taxon>
        <taxon>Actinomycetes</taxon>
        <taxon>Propionibacteriales</taxon>
        <taxon>Kribbellaceae</taxon>
        <taxon>Kribbella</taxon>
    </lineage>
</organism>
<keyword evidence="2" id="KW-1185">Reference proteome</keyword>
<gene>
    <name evidence="1" type="ORF">GCM10009789_71960</name>
</gene>
<evidence type="ECO:0000313" key="1">
    <source>
        <dbReference type="EMBL" id="GAA1607223.1"/>
    </source>
</evidence>
<proteinExistence type="predicted"/>
<accession>A0ABN2EGW7</accession>
<comment type="caution">
    <text evidence="1">The sequence shown here is derived from an EMBL/GenBank/DDBJ whole genome shotgun (WGS) entry which is preliminary data.</text>
</comment>
<dbReference type="InterPro" id="IPR009097">
    <property type="entry name" value="Cyclic_Pdiesterase"/>
</dbReference>